<evidence type="ECO:0000259" key="3">
    <source>
        <dbReference type="Pfam" id="PF10342"/>
    </source>
</evidence>
<sequence>MIKLNLFLALLMAVCFCWSVEAIPEFDKSVGWGKRDYSCLIFDTPRKGSKLRVGEKIKLKWAIGRCGTSGDKIGDFDLHLYNSLEYGFASGAPLIKSAYSAKIADHIPSTTFTYTWRVPDIKKKGVDPNLYYIRVTTNSKSNPQQPTLFAISGPFTILPKHHK</sequence>
<protein>
    <recommendedName>
        <fullName evidence="3">Yeast cell wall synthesis Kre9/Knh1-like N-terminal domain-containing protein</fullName>
    </recommendedName>
</protein>
<reference evidence="4 5" key="1">
    <citation type="submission" date="2023-04" db="EMBL/GenBank/DDBJ databases">
        <title>Genome of Basidiobolus ranarum AG-B5.</title>
        <authorList>
            <person name="Stajich J.E."/>
            <person name="Carter-House D."/>
            <person name="Gryganskyi A."/>
        </authorList>
    </citation>
    <scope>NUCLEOTIDE SEQUENCE [LARGE SCALE GENOMIC DNA]</scope>
    <source>
        <strain evidence="4 5">AG-B5</strain>
    </source>
</reference>
<feature type="domain" description="Yeast cell wall synthesis Kre9/Knh1-like N-terminal" evidence="3">
    <location>
        <begin position="44"/>
        <end position="157"/>
    </location>
</feature>
<feature type="signal peptide" evidence="2">
    <location>
        <begin position="1"/>
        <end position="22"/>
    </location>
</feature>
<evidence type="ECO:0000256" key="2">
    <source>
        <dbReference type="SAM" id="SignalP"/>
    </source>
</evidence>
<feature type="chain" id="PRO_5047443280" description="Yeast cell wall synthesis Kre9/Knh1-like N-terminal domain-containing protein" evidence="2">
    <location>
        <begin position="23"/>
        <end position="163"/>
    </location>
</feature>
<proteinExistence type="predicted"/>
<dbReference type="Proteomes" id="UP001479436">
    <property type="component" value="Unassembled WGS sequence"/>
</dbReference>
<evidence type="ECO:0000313" key="5">
    <source>
        <dbReference type="Proteomes" id="UP001479436"/>
    </source>
</evidence>
<keyword evidence="1 2" id="KW-0732">Signal</keyword>
<comment type="caution">
    <text evidence="4">The sequence shown here is derived from an EMBL/GenBank/DDBJ whole genome shotgun (WGS) entry which is preliminary data.</text>
</comment>
<dbReference type="Pfam" id="PF10342">
    <property type="entry name" value="Kre9_KNH"/>
    <property type="match status" value="1"/>
</dbReference>
<organism evidence="4 5">
    <name type="scientific">Basidiobolus ranarum</name>
    <dbReference type="NCBI Taxonomy" id="34480"/>
    <lineage>
        <taxon>Eukaryota</taxon>
        <taxon>Fungi</taxon>
        <taxon>Fungi incertae sedis</taxon>
        <taxon>Zoopagomycota</taxon>
        <taxon>Entomophthoromycotina</taxon>
        <taxon>Basidiobolomycetes</taxon>
        <taxon>Basidiobolales</taxon>
        <taxon>Basidiobolaceae</taxon>
        <taxon>Basidiobolus</taxon>
    </lineage>
</organism>
<dbReference type="InterPro" id="IPR018466">
    <property type="entry name" value="Kre9/Knh1-like_N"/>
</dbReference>
<evidence type="ECO:0000313" key="4">
    <source>
        <dbReference type="EMBL" id="KAK9687151.1"/>
    </source>
</evidence>
<gene>
    <name evidence="4" type="ORF">K7432_014897</name>
</gene>
<evidence type="ECO:0000256" key="1">
    <source>
        <dbReference type="ARBA" id="ARBA00022729"/>
    </source>
</evidence>
<name>A0ABR2VNU4_9FUNG</name>
<dbReference type="EMBL" id="JASJQH010008707">
    <property type="protein sequence ID" value="KAK9687151.1"/>
    <property type="molecule type" value="Genomic_DNA"/>
</dbReference>
<accession>A0ABR2VNU4</accession>
<keyword evidence="5" id="KW-1185">Reference proteome</keyword>